<evidence type="ECO:0000313" key="4">
    <source>
        <dbReference type="EMBL" id="JAS46964.1"/>
    </source>
</evidence>
<evidence type="ECO:0000259" key="3">
    <source>
        <dbReference type="Pfam" id="PF13649"/>
    </source>
</evidence>
<feature type="non-terminal residue" evidence="4">
    <location>
        <position position="1"/>
    </location>
</feature>
<reference evidence="4" key="1">
    <citation type="submission" date="2015-11" db="EMBL/GenBank/DDBJ databases">
        <title>De novo transcriptome assembly of four potential Pierce s Disease insect vectors from Arizona vineyards.</title>
        <authorList>
            <person name="Tassone E.E."/>
        </authorList>
    </citation>
    <scope>NUCLEOTIDE SEQUENCE</scope>
</reference>
<organism evidence="4">
    <name type="scientific">Cuerna arida</name>
    <dbReference type="NCBI Taxonomy" id="1464854"/>
    <lineage>
        <taxon>Eukaryota</taxon>
        <taxon>Metazoa</taxon>
        <taxon>Ecdysozoa</taxon>
        <taxon>Arthropoda</taxon>
        <taxon>Hexapoda</taxon>
        <taxon>Insecta</taxon>
        <taxon>Pterygota</taxon>
        <taxon>Neoptera</taxon>
        <taxon>Paraneoptera</taxon>
        <taxon>Hemiptera</taxon>
        <taxon>Auchenorrhyncha</taxon>
        <taxon>Membracoidea</taxon>
        <taxon>Cicadellidae</taxon>
        <taxon>Cicadellinae</taxon>
        <taxon>Proconiini</taxon>
        <taxon>Cuerna</taxon>
    </lineage>
</organism>
<gene>
    <name evidence="4" type="ORF">g.15763</name>
</gene>
<dbReference type="PANTHER" id="PTHR43861:SF1">
    <property type="entry name" value="TRANS-ACONITATE 2-METHYLTRANSFERASE"/>
    <property type="match status" value="1"/>
</dbReference>
<dbReference type="InterPro" id="IPR041698">
    <property type="entry name" value="Methyltransf_25"/>
</dbReference>
<dbReference type="Gene3D" id="3.40.50.150">
    <property type="entry name" value="Vaccinia Virus protein VP39"/>
    <property type="match status" value="1"/>
</dbReference>
<feature type="non-terminal residue" evidence="4">
    <location>
        <position position="291"/>
    </location>
</feature>
<dbReference type="InterPro" id="IPR029063">
    <property type="entry name" value="SAM-dependent_MTases_sf"/>
</dbReference>
<keyword evidence="1" id="KW-0489">Methyltransferase</keyword>
<keyword evidence="2" id="KW-0808">Transferase</keyword>
<dbReference type="GO" id="GO:0008168">
    <property type="term" value="F:methyltransferase activity"/>
    <property type="evidence" value="ECO:0007669"/>
    <property type="project" value="UniProtKB-KW"/>
</dbReference>
<dbReference type="SUPFAM" id="SSF53335">
    <property type="entry name" value="S-adenosyl-L-methionine-dependent methyltransferases"/>
    <property type="match status" value="1"/>
</dbReference>
<dbReference type="EMBL" id="GECZ01022805">
    <property type="protein sequence ID" value="JAS46964.1"/>
    <property type="molecule type" value="Transcribed_RNA"/>
</dbReference>
<sequence>IITLGCESVLNRSEMENAELYAVHNSMQRRDTEKALAEFMPKFTWSDDEMILDVGCGPGDVTAEVLYPHLPSSANLVGVDINSKMVEYANKKYSSKSIDFKQLDFSTKNITNVFPERTFSKLFSFYCLHWIQDQQQTAKNIRSMLQPGGQFLILMSPKNAVFKVYRIMSQMDKWKSYMEDLDNFIPCFYNSADPCEEIKHVLTSQGLDVEMCEERLETVSFPNKKILMRSNEAVNPFVKRMSQDTREQFMTNFEQVVDENQLLTETISGEILIQNHLIVVYGQRPLVETTA</sequence>
<evidence type="ECO:0000256" key="2">
    <source>
        <dbReference type="ARBA" id="ARBA00022679"/>
    </source>
</evidence>
<dbReference type="GO" id="GO:0032259">
    <property type="term" value="P:methylation"/>
    <property type="evidence" value="ECO:0007669"/>
    <property type="project" value="UniProtKB-KW"/>
</dbReference>
<proteinExistence type="predicted"/>
<name>A0A1B6FA12_9HEMI</name>
<evidence type="ECO:0000256" key="1">
    <source>
        <dbReference type="ARBA" id="ARBA00022603"/>
    </source>
</evidence>
<accession>A0A1B6FA12</accession>
<feature type="domain" description="Methyltransferase" evidence="3">
    <location>
        <begin position="51"/>
        <end position="149"/>
    </location>
</feature>
<dbReference type="CDD" id="cd02440">
    <property type="entry name" value="AdoMet_MTases"/>
    <property type="match status" value="1"/>
</dbReference>
<dbReference type="Pfam" id="PF13649">
    <property type="entry name" value="Methyltransf_25"/>
    <property type="match status" value="1"/>
</dbReference>
<dbReference type="AlphaFoldDB" id="A0A1B6FA12"/>
<dbReference type="PANTHER" id="PTHR43861">
    <property type="entry name" value="TRANS-ACONITATE 2-METHYLTRANSFERASE-RELATED"/>
    <property type="match status" value="1"/>
</dbReference>
<protein>
    <recommendedName>
        <fullName evidence="3">Methyltransferase domain-containing protein</fullName>
    </recommendedName>
</protein>